<dbReference type="eggNOG" id="COG1807">
    <property type="taxonomic scope" value="Bacteria"/>
</dbReference>
<protein>
    <submittedName>
        <fullName evidence="2">Uncharacterized protein</fullName>
    </submittedName>
</protein>
<dbReference type="PATRIC" id="fig|1384056.3.peg.2324"/>
<evidence type="ECO:0000256" key="1">
    <source>
        <dbReference type="SAM" id="Phobius"/>
    </source>
</evidence>
<gene>
    <name evidence="2" type="ORF">N787_04025</name>
</gene>
<dbReference type="Proteomes" id="UP000029393">
    <property type="component" value="Unassembled WGS sequence"/>
</dbReference>
<feature type="transmembrane region" description="Helical" evidence="1">
    <location>
        <begin position="37"/>
        <end position="55"/>
    </location>
</feature>
<proteinExistence type="predicted"/>
<dbReference type="RefSeq" id="WP_034214471.1">
    <property type="nucleotide sequence ID" value="NZ_AVCK01000055.1"/>
</dbReference>
<feature type="transmembrane region" description="Helical" evidence="1">
    <location>
        <begin position="134"/>
        <end position="153"/>
    </location>
</feature>
<keyword evidence="3" id="KW-1185">Reference proteome</keyword>
<sequence>MASFPLARSLLLAGGLAATVAALLVAAIPWDRIERNAIDMLVVLAAIALLAEVPARLLRWPRALSLLAVGLGGPAIAYAGLPGLLATSLLLAAGLAVGDLLRLPALASPWARVIAGLGVVAAVAGWLLPFPVHFAAVWFLALAALVAWRRHAVWVQLRDAGHALAEARRAAPRASIAAAGLLCIASLPAWLPIRMSDDLGYHLGLIWSLLDFGHSRFEVGTQVWTLAPWSTDVLHGVVSVLAGSETTGPLNVFWLAAATWLVRELARGLQLSPRLAWLSAMLYASLPVSVAMTGGLQVEAASPAMLAALALVVQRGGRCDDPATLRLCAVLAGLMMGAKASHALLLLPILAWLLVRWRGLPPLRALPLPAGLFLFTAGSSYAYAWGLTGNPVLPLFNHVFASPWFAREAFVDPLWQTGLDAWLPWRLVVDTPRYYESVPGAAGLVTLALLGGLVGVADRRLRPLLLVGLAGGLLVFSQVQYLRYAHPSLALVIPALVAALVPAPSRWKEAMLAALVAVQLLLAPTANWMHLWGAVRFHVGKGADEVLLRFVPERLLARQVRELALPGDRVLYADREHTYPAELPGRAFGHNWYNPRLSGLLDAGEGADWSRLLEASGANLLIARDAGADPALTAYLQQRNASVLAEAGPARLYRLSPEWIPMLPAAGGHRAAPVGDADFLGEAELAFACPRPGTTIIVEWTLSLARADANAFAHRVTCGQNGKGLSRIRFALPGAAGARGLAVSSRAADGRVVSDAQARVAWRHDLLADAALHARVLDRLCGREGCARDDAWIAPVP</sequence>
<dbReference type="AlphaFoldDB" id="A0A091BC40"/>
<reference evidence="2 3" key="1">
    <citation type="submission" date="2013-09" db="EMBL/GenBank/DDBJ databases">
        <title>Genome sequencing of Arenimonas metalli.</title>
        <authorList>
            <person name="Chen F."/>
            <person name="Wang G."/>
        </authorList>
    </citation>
    <scope>NUCLEOTIDE SEQUENCE [LARGE SCALE GENOMIC DNA]</scope>
    <source>
        <strain evidence="2 3">CF5-1</strain>
    </source>
</reference>
<feature type="transmembrane region" description="Helical" evidence="1">
    <location>
        <begin position="366"/>
        <end position="386"/>
    </location>
</feature>
<keyword evidence="1" id="KW-0472">Membrane</keyword>
<feature type="transmembrane region" description="Helical" evidence="1">
    <location>
        <begin position="438"/>
        <end position="457"/>
    </location>
</feature>
<feature type="transmembrane region" description="Helical" evidence="1">
    <location>
        <begin position="75"/>
        <end position="98"/>
    </location>
</feature>
<feature type="transmembrane region" description="Helical" evidence="1">
    <location>
        <begin position="6"/>
        <end position="30"/>
    </location>
</feature>
<feature type="transmembrane region" description="Helical" evidence="1">
    <location>
        <begin position="464"/>
        <end position="482"/>
    </location>
</feature>
<feature type="transmembrane region" description="Helical" evidence="1">
    <location>
        <begin position="110"/>
        <end position="128"/>
    </location>
</feature>
<evidence type="ECO:0000313" key="2">
    <source>
        <dbReference type="EMBL" id="KFN41940.1"/>
    </source>
</evidence>
<evidence type="ECO:0000313" key="3">
    <source>
        <dbReference type="Proteomes" id="UP000029393"/>
    </source>
</evidence>
<feature type="transmembrane region" description="Helical" evidence="1">
    <location>
        <begin position="174"/>
        <end position="193"/>
    </location>
</feature>
<dbReference type="EMBL" id="AVCK01000055">
    <property type="protein sequence ID" value="KFN41940.1"/>
    <property type="molecule type" value="Genomic_DNA"/>
</dbReference>
<accession>A0A091BC40</accession>
<feature type="transmembrane region" description="Helical" evidence="1">
    <location>
        <begin position="488"/>
        <end position="505"/>
    </location>
</feature>
<dbReference type="STRING" id="1384056.N787_04025"/>
<keyword evidence="1" id="KW-0812">Transmembrane</keyword>
<organism evidence="2 3">
    <name type="scientific">Arenimonas metalli CF5-1</name>
    <dbReference type="NCBI Taxonomy" id="1384056"/>
    <lineage>
        <taxon>Bacteria</taxon>
        <taxon>Pseudomonadati</taxon>
        <taxon>Pseudomonadota</taxon>
        <taxon>Gammaproteobacteria</taxon>
        <taxon>Lysobacterales</taxon>
        <taxon>Lysobacteraceae</taxon>
        <taxon>Arenimonas</taxon>
    </lineage>
</organism>
<feature type="transmembrane region" description="Helical" evidence="1">
    <location>
        <begin position="330"/>
        <end position="354"/>
    </location>
</feature>
<name>A0A091BC40_9GAMM</name>
<feature type="transmembrane region" description="Helical" evidence="1">
    <location>
        <begin position="512"/>
        <end position="532"/>
    </location>
</feature>
<dbReference type="OrthoDB" id="1814621at2"/>
<feature type="transmembrane region" description="Helical" evidence="1">
    <location>
        <begin position="275"/>
        <end position="296"/>
    </location>
</feature>
<comment type="caution">
    <text evidence="2">The sequence shown here is derived from an EMBL/GenBank/DDBJ whole genome shotgun (WGS) entry which is preliminary data.</text>
</comment>
<keyword evidence="1" id="KW-1133">Transmembrane helix</keyword>